<accession>A0A0F9DHP0</accession>
<evidence type="ECO:0008006" key="2">
    <source>
        <dbReference type="Google" id="ProtNLM"/>
    </source>
</evidence>
<dbReference type="EMBL" id="LAZR01039339">
    <property type="protein sequence ID" value="KKL17231.1"/>
    <property type="molecule type" value="Genomic_DNA"/>
</dbReference>
<sequence>MNRAANTRDLEVFKREFTKYQELFGLTGITVHFKFESVDGAYACLNLKYRDMVAEVILNSDPVNWSTRRGGIRGAARHEAIHLLLMRLEGEAMYRHATENSIYEAVEETVHRLENVIP</sequence>
<organism evidence="1">
    <name type="scientific">marine sediment metagenome</name>
    <dbReference type="NCBI Taxonomy" id="412755"/>
    <lineage>
        <taxon>unclassified sequences</taxon>
        <taxon>metagenomes</taxon>
        <taxon>ecological metagenomes</taxon>
    </lineage>
</organism>
<proteinExistence type="predicted"/>
<comment type="caution">
    <text evidence="1">The sequence shown here is derived from an EMBL/GenBank/DDBJ whole genome shotgun (WGS) entry which is preliminary data.</text>
</comment>
<dbReference type="AlphaFoldDB" id="A0A0F9DHP0"/>
<protein>
    <recommendedName>
        <fullName evidence="2">SprT-like domain-containing protein</fullName>
    </recommendedName>
</protein>
<name>A0A0F9DHP0_9ZZZZ</name>
<gene>
    <name evidence="1" type="ORF">LCGC14_2487610</name>
</gene>
<reference evidence="1" key="1">
    <citation type="journal article" date="2015" name="Nature">
        <title>Complex archaea that bridge the gap between prokaryotes and eukaryotes.</title>
        <authorList>
            <person name="Spang A."/>
            <person name="Saw J.H."/>
            <person name="Jorgensen S.L."/>
            <person name="Zaremba-Niedzwiedzka K."/>
            <person name="Martijn J."/>
            <person name="Lind A.E."/>
            <person name="van Eijk R."/>
            <person name="Schleper C."/>
            <person name="Guy L."/>
            <person name="Ettema T.J."/>
        </authorList>
    </citation>
    <scope>NUCLEOTIDE SEQUENCE</scope>
</reference>
<evidence type="ECO:0000313" key="1">
    <source>
        <dbReference type="EMBL" id="KKL17231.1"/>
    </source>
</evidence>